<evidence type="ECO:0000256" key="1">
    <source>
        <dbReference type="SAM" id="MobiDB-lite"/>
    </source>
</evidence>
<name>A0A850Q758_9RHOB</name>
<dbReference type="EMBL" id="JABCJE010000010">
    <property type="protein sequence ID" value="NVO24956.1"/>
    <property type="molecule type" value="Genomic_DNA"/>
</dbReference>
<dbReference type="RefSeq" id="WP_177158558.1">
    <property type="nucleotide sequence ID" value="NZ_JABCJE010000010.1"/>
</dbReference>
<dbReference type="Proteomes" id="UP000592216">
    <property type="component" value="Unassembled WGS sequence"/>
</dbReference>
<evidence type="ECO:0000313" key="2">
    <source>
        <dbReference type="EMBL" id="NVO24956.1"/>
    </source>
</evidence>
<dbReference type="AlphaFoldDB" id="A0A850Q758"/>
<organism evidence="2 3">
    <name type="scientific">Donghicola mangrovi</name>
    <dbReference type="NCBI Taxonomy" id="2729614"/>
    <lineage>
        <taxon>Bacteria</taxon>
        <taxon>Pseudomonadati</taxon>
        <taxon>Pseudomonadota</taxon>
        <taxon>Alphaproteobacteria</taxon>
        <taxon>Rhodobacterales</taxon>
        <taxon>Roseobacteraceae</taxon>
        <taxon>Donghicola</taxon>
    </lineage>
</organism>
<protein>
    <submittedName>
        <fullName evidence="2">Uncharacterized protein</fullName>
    </submittedName>
</protein>
<feature type="region of interest" description="Disordered" evidence="1">
    <location>
        <begin position="1"/>
        <end position="31"/>
    </location>
</feature>
<feature type="compositionally biased region" description="Basic and acidic residues" evidence="1">
    <location>
        <begin position="15"/>
        <end position="29"/>
    </location>
</feature>
<reference evidence="2 3" key="1">
    <citation type="submission" date="2020-04" db="EMBL/GenBank/DDBJ databases">
        <title>Donghicola sp., a member of the Rhodobacteraceae family isolated from mangrove forest in Thailand.</title>
        <authorList>
            <person name="Charoenyingcharoen P."/>
            <person name="Yukphan P."/>
        </authorList>
    </citation>
    <scope>NUCLEOTIDE SEQUENCE [LARGE SCALE GENOMIC DNA]</scope>
    <source>
        <strain evidence="2 3">B5-SW-15</strain>
    </source>
</reference>
<proteinExistence type="predicted"/>
<evidence type="ECO:0000313" key="3">
    <source>
        <dbReference type="Proteomes" id="UP000592216"/>
    </source>
</evidence>
<gene>
    <name evidence="2" type="ORF">HJ536_16495</name>
</gene>
<comment type="caution">
    <text evidence="2">The sequence shown here is derived from an EMBL/GenBank/DDBJ whole genome shotgun (WGS) entry which is preliminary data.</text>
</comment>
<accession>A0A850Q758</accession>
<sequence>MISNPFGKKQPKSGKPAEIKEVKARDPRPGEQPIVHSFGSSVAELFDYIFGEQDRFRSHWASGWSARGFSKKENRDFFMACMDGYSSQDIILMQFGSVDVQFNVAHRMATGNFMDPEGFCQEAANGFIKMVETLYEAGFRNVYCVFASAPVPLPAIYFRKKFNLPSVPARYQAQLFARINELIASKVPMIDLTKTLANDLGLLKQPYRRTYRDHHADYIKIQGIVWDQLKSIDGIAPCRETFLTKLYPHRPKKIKAMMEKWDIESTDIKAREVLKPKKKTAGTKKKA</sequence>